<evidence type="ECO:0000313" key="2">
    <source>
        <dbReference type="Proteomes" id="UP000324800"/>
    </source>
</evidence>
<evidence type="ECO:0000313" key="1">
    <source>
        <dbReference type="EMBL" id="KAA6361717.1"/>
    </source>
</evidence>
<dbReference type="AlphaFoldDB" id="A0A5J4TTZ9"/>
<sequence>MMSISISTASGHGEGQDEAVHIELINISIFIRYLHRGRDYKPSFPPLPQLIKSTDEQIEEEGGNEEVEAQLCNNGQRDNIKEKAIQIKATILNHFIDISNTRPWWYR</sequence>
<organism evidence="1 2">
    <name type="scientific">Streblomastix strix</name>
    <dbReference type="NCBI Taxonomy" id="222440"/>
    <lineage>
        <taxon>Eukaryota</taxon>
        <taxon>Metamonada</taxon>
        <taxon>Preaxostyla</taxon>
        <taxon>Oxymonadida</taxon>
        <taxon>Streblomastigidae</taxon>
        <taxon>Streblomastix</taxon>
    </lineage>
</organism>
<gene>
    <name evidence="1" type="ORF">EZS28_042757</name>
</gene>
<dbReference type="Proteomes" id="UP000324800">
    <property type="component" value="Unassembled WGS sequence"/>
</dbReference>
<comment type="caution">
    <text evidence="1">The sequence shown here is derived from an EMBL/GenBank/DDBJ whole genome shotgun (WGS) entry which is preliminary data.</text>
</comment>
<reference evidence="1 2" key="1">
    <citation type="submission" date="2019-03" db="EMBL/GenBank/DDBJ databases">
        <title>Single cell metagenomics reveals metabolic interactions within the superorganism composed of flagellate Streblomastix strix and complex community of Bacteroidetes bacteria on its surface.</title>
        <authorList>
            <person name="Treitli S.C."/>
            <person name="Kolisko M."/>
            <person name="Husnik F."/>
            <person name="Keeling P."/>
            <person name="Hampl V."/>
        </authorList>
    </citation>
    <scope>NUCLEOTIDE SEQUENCE [LARGE SCALE GENOMIC DNA]</scope>
    <source>
        <strain evidence="1">ST1C</strain>
    </source>
</reference>
<protein>
    <submittedName>
        <fullName evidence="1">Uncharacterized protein</fullName>
    </submittedName>
</protein>
<accession>A0A5J4TTZ9</accession>
<dbReference type="EMBL" id="SNRW01025159">
    <property type="protein sequence ID" value="KAA6361717.1"/>
    <property type="molecule type" value="Genomic_DNA"/>
</dbReference>
<proteinExistence type="predicted"/>
<name>A0A5J4TTZ9_9EUKA</name>